<organism evidence="2 3">
    <name type="scientific">Candidatus Uhrbacteria bacterium RIFCSPHIGHO2_02_FULL_53_13</name>
    <dbReference type="NCBI Taxonomy" id="1802389"/>
    <lineage>
        <taxon>Bacteria</taxon>
        <taxon>Candidatus Uhriibacteriota</taxon>
    </lineage>
</organism>
<dbReference type="InterPro" id="IPR012902">
    <property type="entry name" value="N_methyl_site"/>
</dbReference>
<dbReference type="NCBIfam" id="TIGR02532">
    <property type="entry name" value="IV_pilin_GFxxxE"/>
    <property type="match status" value="1"/>
</dbReference>
<dbReference type="Pfam" id="PF07963">
    <property type="entry name" value="N_methyl"/>
    <property type="match status" value="1"/>
</dbReference>
<accession>A0A1F7TX88</accession>
<comment type="caution">
    <text evidence="2">The sequence shown here is derived from an EMBL/GenBank/DDBJ whole genome shotgun (WGS) entry which is preliminary data.</text>
</comment>
<dbReference type="PROSITE" id="PS00409">
    <property type="entry name" value="PROKAR_NTER_METHYL"/>
    <property type="match status" value="1"/>
</dbReference>
<dbReference type="Gene3D" id="3.30.700.10">
    <property type="entry name" value="Glycoprotein, Type 4 Pilin"/>
    <property type="match status" value="1"/>
</dbReference>
<proteinExistence type="predicted"/>
<gene>
    <name evidence="2" type="ORF">A3C17_01530</name>
</gene>
<reference evidence="2 3" key="1">
    <citation type="journal article" date="2016" name="Nat. Commun.">
        <title>Thousands of microbial genomes shed light on interconnected biogeochemical processes in an aquifer system.</title>
        <authorList>
            <person name="Anantharaman K."/>
            <person name="Brown C.T."/>
            <person name="Hug L.A."/>
            <person name="Sharon I."/>
            <person name="Castelle C.J."/>
            <person name="Probst A.J."/>
            <person name="Thomas B.C."/>
            <person name="Singh A."/>
            <person name="Wilkins M.J."/>
            <person name="Karaoz U."/>
            <person name="Brodie E.L."/>
            <person name="Williams K.H."/>
            <person name="Hubbard S.S."/>
            <person name="Banfield J.F."/>
        </authorList>
    </citation>
    <scope>NUCLEOTIDE SEQUENCE [LARGE SCALE GENOMIC DNA]</scope>
</reference>
<keyword evidence="1" id="KW-1133">Transmembrane helix</keyword>
<name>A0A1F7TX88_9BACT</name>
<keyword evidence="1" id="KW-0472">Membrane</keyword>
<dbReference type="EMBL" id="MGDX01000037">
    <property type="protein sequence ID" value="OGL70047.1"/>
    <property type="molecule type" value="Genomic_DNA"/>
</dbReference>
<evidence type="ECO:0000256" key="1">
    <source>
        <dbReference type="SAM" id="Phobius"/>
    </source>
</evidence>
<evidence type="ECO:0008006" key="4">
    <source>
        <dbReference type="Google" id="ProtNLM"/>
    </source>
</evidence>
<dbReference type="InterPro" id="IPR045584">
    <property type="entry name" value="Pilin-like"/>
</dbReference>
<dbReference type="Proteomes" id="UP000177097">
    <property type="component" value="Unassembled WGS sequence"/>
</dbReference>
<evidence type="ECO:0000313" key="2">
    <source>
        <dbReference type="EMBL" id="OGL70047.1"/>
    </source>
</evidence>
<feature type="transmembrane region" description="Helical" evidence="1">
    <location>
        <begin position="12"/>
        <end position="36"/>
    </location>
</feature>
<dbReference type="STRING" id="1802389.A3C17_01530"/>
<sequence>MSMQNIHRNEKGFTLIELLIVIAVIAIIAAGVFVALDPAQRFQEARDSQRWSDVNAALNAVKTDQVDNGGTYVASVAALTDGNYYIIGTDATGCNAGCTAQTTQAACVDLTALVTEGYLGSVPTDPSGGTAAKTDYYLMKAASDVIEVGACDPEAATTISASR</sequence>
<protein>
    <recommendedName>
        <fullName evidence="4">Type II secretion system protein GspG C-terminal domain-containing protein</fullName>
    </recommendedName>
</protein>
<dbReference type="AlphaFoldDB" id="A0A1F7TX88"/>
<evidence type="ECO:0000313" key="3">
    <source>
        <dbReference type="Proteomes" id="UP000177097"/>
    </source>
</evidence>
<keyword evidence="1" id="KW-0812">Transmembrane</keyword>
<dbReference type="SUPFAM" id="SSF54523">
    <property type="entry name" value="Pili subunits"/>
    <property type="match status" value="1"/>
</dbReference>